<evidence type="ECO:0000313" key="2">
    <source>
        <dbReference type="EMBL" id="MBB3327178.1"/>
    </source>
</evidence>
<dbReference type="SUPFAM" id="SSF54427">
    <property type="entry name" value="NTF2-like"/>
    <property type="match status" value="1"/>
</dbReference>
<dbReference type="Pfam" id="PF12680">
    <property type="entry name" value="SnoaL_2"/>
    <property type="match status" value="1"/>
</dbReference>
<evidence type="ECO:0000259" key="1">
    <source>
        <dbReference type="Pfam" id="PF12680"/>
    </source>
</evidence>
<dbReference type="InterPro" id="IPR032710">
    <property type="entry name" value="NTF2-like_dom_sf"/>
</dbReference>
<keyword evidence="3" id="KW-1185">Reference proteome</keyword>
<dbReference type="Gene3D" id="3.10.450.50">
    <property type="match status" value="1"/>
</dbReference>
<sequence>MVTNRTDEFATALTALEGGGGLDTFLTVFADDVELHRPETQQELDGIDGARSFWRQYLGMFDEIRSDFSRVVDGPVGVLEWTSTGRLASGAPITYAGVSLLDFDDAGKVTRFATYFDTQAFGPTPAAS</sequence>
<evidence type="ECO:0000313" key="3">
    <source>
        <dbReference type="Proteomes" id="UP000565572"/>
    </source>
</evidence>
<comment type="caution">
    <text evidence="2">The sequence shown here is derived from an EMBL/GenBank/DDBJ whole genome shotgun (WGS) entry which is preliminary data.</text>
</comment>
<protein>
    <submittedName>
        <fullName evidence="2">Ketosteroid isomerase-like protein</fullName>
    </submittedName>
</protein>
<proteinExistence type="predicted"/>
<gene>
    <name evidence="2" type="ORF">FHX39_002122</name>
</gene>
<dbReference type="GO" id="GO:0016853">
    <property type="term" value="F:isomerase activity"/>
    <property type="evidence" value="ECO:0007669"/>
    <property type="project" value="UniProtKB-KW"/>
</dbReference>
<organism evidence="2 3">
    <name type="scientific">Microlunatus antarcticus</name>
    <dbReference type="NCBI Taxonomy" id="53388"/>
    <lineage>
        <taxon>Bacteria</taxon>
        <taxon>Bacillati</taxon>
        <taxon>Actinomycetota</taxon>
        <taxon>Actinomycetes</taxon>
        <taxon>Propionibacteriales</taxon>
        <taxon>Propionibacteriaceae</taxon>
        <taxon>Microlunatus</taxon>
    </lineage>
</organism>
<dbReference type="RefSeq" id="WP_183338227.1">
    <property type="nucleotide sequence ID" value="NZ_JACHZG010000001.1"/>
</dbReference>
<keyword evidence="2" id="KW-0413">Isomerase</keyword>
<dbReference type="InterPro" id="IPR037401">
    <property type="entry name" value="SnoaL-like"/>
</dbReference>
<accession>A0A7W5JVR6</accession>
<feature type="domain" description="SnoaL-like" evidence="1">
    <location>
        <begin position="18"/>
        <end position="111"/>
    </location>
</feature>
<dbReference type="AlphaFoldDB" id="A0A7W5JVR6"/>
<name>A0A7W5JVR6_9ACTN</name>
<dbReference type="EMBL" id="JACHZG010000001">
    <property type="protein sequence ID" value="MBB3327178.1"/>
    <property type="molecule type" value="Genomic_DNA"/>
</dbReference>
<dbReference type="Proteomes" id="UP000565572">
    <property type="component" value="Unassembled WGS sequence"/>
</dbReference>
<reference evidence="2 3" key="1">
    <citation type="submission" date="2020-08" db="EMBL/GenBank/DDBJ databases">
        <title>Sequencing the genomes of 1000 actinobacteria strains.</title>
        <authorList>
            <person name="Klenk H.-P."/>
        </authorList>
    </citation>
    <scope>NUCLEOTIDE SEQUENCE [LARGE SCALE GENOMIC DNA]</scope>
    <source>
        <strain evidence="2 3">DSM 11053</strain>
    </source>
</reference>